<feature type="transmembrane region" description="Helical" evidence="3">
    <location>
        <begin position="658"/>
        <end position="676"/>
    </location>
</feature>
<feature type="transmembrane region" description="Helical" evidence="3">
    <location>
        <begin position="713"/>
        <end position="736"/>
    </location>
</feature>
<keyword evidence="3" id="KW-1133">Transmembrane helix</keyword>
<feature type="region of interest" description="Disordered" evidence="2">
    <location>
        <begin position="1"/>
        <end position="25"/>
    </location>
</feature>
<dbReference type="CDD" id="cd17352">
    <property type="entry name" value="MFS_MCT_SLC16"/>
    <property type="match status" value="1"/>
</dbReference>
<dbReference type="PANTHER" id="PTHR11360">
    <property type="entry name" value="MONOCARBOXYLATE TRANSPORTER"/>
    <property type="match status" value="1"/>
</dbReference>
<dbReference type="OrthoDB" id="410267at2759"/>
<dbReference type="InterPro" id="IPR050327">
    <property type="entry name" value="Proton-linked_MCT"/>
</dbReference>
<feature type="transmembrane region" description="Helical" evidence="3">
    <location>
        <begin position="154"/>
        <end position="173"/>
    </location>
</feature>
<feature type="transmembrane region" description="Helical" evidence="3">
    <location>
        <begin position="127"/>
        <end position="147"/>
    </location>
</feature>
<evidence type="ECO:0000256" key="3">
    <source>
        <dbReference type="SAM" id="Phobius"/>
    </source>
</evidence>
<feature type="transmembrane region" description="Helical" evidence="3">
    <location>
        <begin position="626"/>
        <end position="646"/>
    </location>
</feature>
<dbReference type="PROSITE" id="PS50850">
    <property type="entry name" value="MFS"/>
    <property type="match status" value="1"/>
</dbReference>
<feature type="transmembrane region" description="Helical" evidence="3">
    <location>
        <begin position="213"/>
        <end position="231"/>
    </location>
</feature>
<evidence type="ECO:0000256" key="1">
    <source>
        <dbReference type="ARBA" id="ARBA00004141"/>
    </source>
</evidence>
<feature type="domain" description="Major facilitator superfamily (MFS) profile" evidence="4">
    <location>
        <begin position="585"/>
        <end position="797"/>
    </location>
</feature>
<accession>A0A2W1BN40</accession>
<dbReference type="GO" id="GO:0008028">
    <property type="term" value="F:monocarboxylic acid transmembrane transporter activity"/>
    <property type="evidence" value="ECO:0007669"/>
    <property type="project" value="TreeGrafter"/>
</dbReference>
<reference evidence="5 6" key="1">
    <citation type="journal article" date="2017" name="BMC Biol.">
        <title>Genomic innovations, transcriptional plasticity and gene loss underlying the evolution and divergence of two highly polyphagous and invasive Helicoverpa pest species.</title>
        <authorList>
            <person name="Pearce S.L."/>
            <person name="Clarke D.F."/>
            <person name="East P.D."/>
            <person name="Elfekih S."/>
            <person name="Gordon K.H."/>
            <person name="Jermiin L.S."/>
            <person name="McGaughran A."/>
            <person name="Oakeshott J.G."/>
            <person name="Papanikolaou A."/>
            <person name="Perera O.P."/>
            <person name="Rane R.V."/>
            <person name="Richards S."/>
            <person name="Tay W.T."/>
            <person name="Walsh T.K."/>
            <person name="Anderson A."/>
            <person name="Anderson C.J."/>
            <person name="Asgari S."/>
            <person name="Board P.G."/>
            <person name="Bretschneider A."/>
            <person name="Campbell P.M."/>
            <person name="Chertemps T."/>
            <person name="Christeller J.T."/>
            <person name="Coppin C.W."/>
            <person name="Downes S.J."/>
            <person name="Duan G."/>
            <person name="Farnsworth C.A."/>
            <person name="Good R.T."/>
            <person name="Han L.B."/>
            <person name="Han Y.C."/>
            <person name="Hatje K."/>
            <person name="Horne I."/>
            <person name="Huang Y.P."/>
            <person name="Hughes D.S."/>
            <person name="Jacquin-Joly E."/>
            <person name="James W."/>
            <person name="Jhangiani S."/>
            <person name="Kollmar M."/>
            <person name="Kuwar S.S."/>
            <person name="Li S."/>
            <person name="Liu N.Y."/>
            <person name="Maibeche M.T."/>
            <person name="Miller J.R."/>
            <person name="Montagne N."/>
            <person name="Perry T."/>
            <person name="Qu J."/>
            <person name="Song S.V."/>
            <person name="Sutton G.G."/>
            <person name="Vogel H."/>
            <person name="Walenz B.P."/>
            <person name="Xu W."/>
            <person name="Zhang H.J."/>
            <person name="Zou Z."/>
            <person name="Batterham P."/>
            <person name="Edwards O.R."/>
            <person name="Feyereisen R."/>
            <person name="Gibbs R.A."/>
            <person name="Heckel D.G."/>
            <person name="McGrath A."/>
            <person name="Robin C."/>
            <person name="Scherer S.E."/>
            <person name="Worley K.C."/>
            <person name="Wu Y.D."/>
        </authorList>
    </citation>
    <scope>NUCLEOTIDE SEQUENCE [LARGE SCALE GENOMIC DNA]</scope>
    <source>
        <strain evidence="5">Harm_GR_Male_#8</strain>
        <tissue evidence="5">Whole organism</tissue>
    </source>
</reference>
<feature type="compositionally biased region" description="Basic and acidic residues" evidence="2">
    <location>
        <begin position="410"/>
        <end position="447"/>
    </location>
</feature>
<dbReference type="InterPro" id="IPR036259">
    <property type="entry name" value="MFS_trans_sf"/>
</dbReference>
<dbReference type="Pfam" id="PF07690">
    <property type="entry name" value="MFS_1"/>
    <property type="match status" value="2"/>
</dbReference>
<evidence type="ECO:0000256" key="2">
    <source>
        <dbReference type="SAM" id="MobiDB-lite"/>
    </source>
</evidence>
<feature type="region of interest" description="Disordered" evidence="2">
    <location>
        <begin position="278"/>
        <end position="299"/>
    </location>
</feature>
<keyword evidence="6" id="KW-1185">Reference proteome</keyword>
<comment type="subcellular location">
    <subcellularLocation>
        <location evidence="1">Membrane</location>
        <topology evidence="1">Multi-pass membrane protein</topology>
    </subcellularLocation>
</comment>
<evidence type="ECO:0000259" key="4">
    <source>
        <dbReference type="PROSITE" id="PS50850"/>
    </source>
</evidence>
<feature type="region of interest" description="Disordered" evidence="2">
    <location>
        <begin position="406"/>
        <end position="507"/>
    </location>
</feature>
<dbReference type="Gene3D" id="1.20.1250.20">
    <property type="entry name" value="MFS general substrate transporter like domains"/>
    <property type="match status" value="2"/>
</dbReference>
<protein>
    <recommendedName>
        <fullName evidence="4">Major facilitator superfamily (MFS) profile domain-containing protein</fullName>
    </recommendedName>
</protein>
<proteinExistence type="predicted"/>
<dbReference type="PANTHER" id="PTHR11360:SF111">
    <property type="entry name" value="CHASKI, ISOFORM A"/>
    <property type="match status" value="1"/>
</dbReference>
<dbReference type="AlphaFoldDB" id="A0A2W1BN40"/>
<dbReference type="InterPro" id="IPR020846">
    <property type="entry name" value="MFS_dom"/>
</dbReference>
<keyword evidence="3" id="KW-0812">Transmembrane</keyword>
<dbReference type="SUPFAM" id="SSF103473">
    <property type="entry name" value="MFS general substrate transporter"/>
    <property type="match status" value="1"/>
</dbReference>
<evidence type="ECO:0000313" key="6">
    <source>
        <dbReference type="Proteomes" id="UP000249218"/>
    </source>
</evidence>
<dbReference type="EMBL" id="KZ150013">
    <property type="protein sequence ID" value="PZC75044.1"/>
    <property type="molecule type" value="Genomic_DNA"/>
</dbReference>
<keyword evidence="3" id="KW-0472">Membrane</keyword>
<feature type="transmembrane region" description="Helical" evidence="3">
    <location>
        <begin position="682"/>
        <end position="701"/>
    </location>
</feature>
<sequence>MVETKEVEKSKEESNNGHTNILNNTDINTINSIKSEDKDIIAQYTREGSESPVERVKFAGLDDNDSICSDDSNNAELPPIPDGGWGWVVVAAAFLVSACADGLAFSFGLLHEEFTSYFETTQSKTSLIGSLFIATPLLAGPIMSALVDRYGCRIMTMIAGVLSTIGFLLAAISNSVEMLCLTFGFISGLAMGILYVTAVVSVAFWFDKRRNLAVSLASCGIGFGTLIYSPMTHYFLEIYDWRNTIVLLAGTLLNMCVCGALMKNPEWLEIKQKRERKLSKARSRRSSSAGSTGSRSIGGESAYLDSEELKTLLESGKSPEYILATLATSIAEAEELEATTQANAEQARDKRRMHSAIHLPTFVQQNEKVPTEVIEKLMKNKRLYNIILQNYPDVITRRHSEVNLNVENPEDVREPAKLPVEIKAKKPKDGAEGDAKKTENEPVKTETGKANTNKNEPVKTETAKSNTNKNEPVKTETGKSNTNINSTKQKVTQKDSKTPQQQQQLQPSWFRQISTTDHHYLRDVPLYRNTMMHRGAMMSITRYKLRASSLPDMYRNSSWSLYSESDDEMRWYHRFGQTMKSMFDFKMFTEFHFLMFNLSSLILSVWFIVPYFFLNSYMNEMNVEGGPMMIAIIGVASSIGIVALGWAGDQPWVNVTKTYAVCLIICGASVAVYPFFITNYWVLAVISAVFGLSFASSYSYTPTILMELMPIDHFTVAYGLILLSQGIGHLVGPPIGGMLYDLTGSWDLTFYMGGIWLVISGLCVGVIAYTKDLRLCGSSPLMKEAEEARTENGPTDV</sequence>
<organism evidence="5 6">
    <name type="scientific">Helicoverpa armigera</name>
    <name type="common">Cotton bollworm</name>
    <name type="synonym">Heliothis armigera</name>
    <dbReference type="NCBI Taxonomy" id="29058"/>
    <lineage>
        <taxon>Eukaryota</taxon>
        <taxon>Metazoa</taxon>
        <taxon>Ecdysozoa</taxon>
        <taxon>Arthropoda</taxon>
        <taxon>Hexapoda</taxon>
        <taxon>Insecta</taxon>
        <taxon>Pterygota</taxon>
        <taxon>Neoptera</taxon>
        <taxon>Endopterygota</taxon>
        <taxon>Lepidoptera</taxon>
        <taxon>Glossata</taxon>
        <taxon>Ditrysia</taxon>
        <taxon>Noctuoidea</taxon>
        <taxon>Noctuidae</taxon>
        <taxon>Heliothinae</taxon>
        <taxon>Helicoverpa</taxon>
    </lineage>
</organism>
<dbReference type="InterPro" id="IPR011701">
    <property type="entry name" value="MFS"/>
</dbReference>
<feature type="transmembrane region" description="Helical" evidence="3">
    <location>
        <begin position="748"/>
        <end position="769"/>
    </location>
</feature>
<gene>
    <name evidence="5" type="primary">HaOG206815</name>
    <name evidence="5" type="ORF">B5X24_HaOG206815</name>
</gene>
<dbReference type="Proteomes" id="UP000249218">
    <property type="component" value="Unassembled WGS sequence"/>
</dbReference>
<evidence type="ECO:0000313" key="5">
    <source>
        <dbReference type="EMBL" id="PZC75044.1"/>
    </source>
</evidence>
<feature type="compositionally biased region" description="Low complexity" evidence="2">
    <location>
        <begin position="286"/>
        <end position="299"/>
    </location>
</feature>
<feature type="transmembrane region" description="Helical" evidence="3">
    <location>
        <begin position="85"/>
        <end position="107"/>
    </location>
</feature>
<feature type="compositionally biased region" description="Polar residues" evidence="2">
    <location>
        <begin position="478"/>
        <end position="490"/>
    </location>
</feature>
<feature type="compositionally biased region" description="Basic and acidic residues" evidence="2">
    <location>
        <begin position="1"/>
        <end position="15"/>
    </location>
</feature>
<feature type="transmembrane region" description="Helical" evidence="3">
    <location>
        <begin position="591"/>
        <end position="614"/>
    </location>
</feature>
<dbReference type="GO" id="GO:0016020">
    <property type="term" value="C:membrane"/>
    <property type="evidence" value="ECO:0007669"/>
    <property type="project" value="UniProtKB-SubCell"/>
</dbReference>
<name>A0A2W1BN40_HELAM</name>
<feature type="transmembrane region" description="Helical" evidence="3">
    <location>
        <begin position="243"/>
        <end position="262"/>
    </location>
</feature>
<feature type="transmembrane region" description="Helical" evidence="3">
    <location>
        <begin position="185"/>
        <end position="206"/>
    </location>
</feature>